<gene>
    <name evidence="8 9 10 11" type="primary">LOC101858248</name>
</gene>
<proteinExistence type="inferred from homology"/>
<dbReference type="Gene3D" id="3.40.50.720">
    <property type="entry name" value="NAD(P)-binding Rossmann-like Domain"/>
    <property type="match status" value="1"/>
</dbReference>
<evidence type="ECO:0000256" key="1">
    <source>
        <dbReference type="ARBA" id="ARBA00006484"/>
    </source>
</evidence>
<keyword evidence="7" id="KW-1185">Reference proteome</keyword>
<dbReference type="RefSeq" id="XP_035824129.1">
    <property type="nucleotide sequence ID" value="XM_035968236.1"/>
</dbReference>
<keyword evidence="2" id="KW-0560">Oxidoreductase</keyword>
<dbReference type="RefSeq" id="XP_005092536.1">
    <property type="nucleotide sequence ID" value="XM_005092479.3"/>
</dbReference>
<evidence type="ECO:0000313" key="9">
    <source>
        <dbReference type="RefSeq" id="XP_005092538.1"/>
    </source>
</evidence>
<sequence>MGIRANAVWAVLGLPFSLLSVFYYIYVYCCKEKLMLKDKVVFITGASSGLGAACAEAFYTAGCRLVLSGRNVEKLNLLKVRMEKSKEGTGFHSPAIVTMDLEDLPSIKEKVKEVLAAFGHVDILINNAGKSYRGVALHTKLEVDKMLMDVNYFAHVEVTRAILPQMVERKTGQIVAIGSVQSRIAIPHRTSYAASKHAMQAYFDVLRSEVAQYNIGVSVVNPYYIATNLSTNAVSADGSAYGKLDANTKAGLQPEYVASKVVSCVVNRTSELTVAPPHIDLAIALRAMSPWLFFKIMERRAKKEQREMNKDR</sequence>
<evidence type="ECO:0000313" key="7">
    <source>
        <dbReference type="Proteomes" id="UP000694888"/>
    </source>
</evidence>
<reference evidence="8 9" key="1">
    <citation type="submission" date="2025-05" db="UniProtKB">
        <authorList>
            <consortium name="RefSeq"/>
        </authorList>
    </citation>
    <scope>IDENTIFICATION</scope>
</reference>
<feature type="transmembrane region" description="Helical" evidence="5">
    <location>
        <begin position="6"/>
        <end position="28"/>
    </location>
</feature>
<dbReference type="RefSeq" id="XP_005092538.1">
    <property type="nucleotide sequence ID" value="XM_005092481.3"/>
</dbReference>
<comment type="function">
    <text evidence="3">Putative oxidoreductase.</text>
</comment>
<dbReference type="InterPro" id="IPR002347">
    <property type="entry name" value="SDR_fam"/>
</dbReference>
<evidence type="ECO:0000313" key="10">
    <source>
        <dbReference type="RefSeq" id="XP_035824128.1"/>
    </source>
</evidence>
<dbReference type="PANTHER" id="PTHR44196">
    <property type="entry name" value="DEHYDROGENASE/REDUCTASE SDR FAMILY MEMBER 7B"/>
    <property type="match status" value="1"/>
</dbReference>
<name>A0ABM0JFK4_APLCA</name>
<dbReference type="RefSeq" id="XP_035824128.1">
    <property type="nucleotide sequence ID" value="XM_035968235.1"/>
</dbReference>
<organism evidence="7 9">
    <name type="scientific">Aplysia californica</name>
    <name type="common">California sea hare</name>
    <dbReference type="NCBI Taxonomy" id="6500"/>
    <lineage>
        <taxon>Eukaryota</taxon>
        <taxon>Metazoa</taxon>
        <taxon>Spiralia</taxon>
        <taxon>Lophotrochozoa</taxon>
        <taxon>Mollusca</taxon>
        <taxon>Gastropoda</taxon>
        <taxon>Heterobranchia</taxon>
        <taxon>Euthyneura</taxon>
        <taxon>Tectipleura</taxon>
        <taxon>Aplysiida</taxon>
        <taxon>Aplysioidea</taxon>
        <taxon>Aplysiidae</taxon>
        <taxon>Aplysia</taxon>
    </lineage>
</organism>
<protein>
    <submittedName>
        <fullName evidence="8 9">Dehydrogenase/reductase SDR family member 7B</fullName>
    </submittedName>
</protein>
<dbReference type="GeneID" id="101858248"/>
<dbReference type="InterPro" id="IPR057326">
    <property type="entry name" value="KR_dom"/>
</dbReference>
<dbReference type="PANTHER" id="PTHR44196:SF1">
    <property type="entry name" value="DEHYDROGENASE_REDUCTASE SDR FAMILY MEMBER 7B"/>
    <property type="match status" value="1"/>
</dbReference>
<dbReference type="InterPro" id="IPR036291">
    <property type="entry name" value="NAD(P)-bd_dom_sf"/>
</dbReference>
<evidence type="ECO:0000313" key="8">
    <source>
        <dbReference type="RefSeq" id="XP_005092536.1"/>
    </source>
</evidence>
<evidence type="ECO:0000256" key="5">
    <source>
        <dbReference type="SAM" id="Phobius"/>
    </source>
</evidence>
<dbReference type="Pfam" id="PF00106">
    <property type="entry name" value="adh_short"/>
    <property type="match status" value="1"/>
</dbReference>
<evidence type="ECO:0000313" key="11">
    <source>
        <dbReference type="RefSeq" id="XP_035824129.1"/>
    </source>
</evidence>
<evidence type="ECO:0000259" key="6">
    <source>
        <dbReference type="SMART" id="SM00822"/>
    </source>
</evidence>
<evidence type="ECO:0000256" key="3">
    <source>
        <dbReference type="ARBA" id="ARBA00037096"/>
    </source>
</evidence>
<accession>A0ABM0JFK4</accession>
<dbReference type="PRINTS" id="PR00081">
    <property type="entry name" value="GDHRDH"/>
</dbReference>
<dbReference type="Proteomes" id="UP000694888">
    <property type="component" value="Unplaced"/>
</dbReference>
<dbReference type="InterPro" id="IPR020904">
    <property type="entry name" value="Sc_DH/Rdtase_CS"/>
</dbReference>
<dbReference type="PRINTS" id="PR00080">
    <property type="entry name" value="SDRFAMILY"/>
</dbReference>
<dbReference type="SUPFAM" id="SSF51735">
    <property type="entry name" value="NAD(P)-binding Rossmann-fold domains"/>
    <property type="match status" value="1"/>
</dbReference>
<keyword evidence="5" id="KW-1133">Transmembrane helix</keyword>
<evidence type="ECO:0000256" key="4">
    <source>
        <dbReference type="RuleBase" id="RU000363"/>
    </source>
</evidence>
<keyword evidence="5" id="KW-0812">Transmembrane</keyword>
<dbReference type="SMART" id="SM00822">
    <property type="entry name" value="PKS_KR"/>
    <property type="match status" value="1"/>
</dbReference>
<keyword evidence="5" id="KW-0472">Membrane</keyword>
<dbReference type="PROSITE" id="PS00061">
    <property type="entry name" value="ADH_SHORT"/>
    <property type="match status" value="1"/>
</dbReference>
<feature type="domain" description="Ketoreductase" evidence="6">
    <location>
        <begin position="39"/>
        <end position="218"/>
    </location>
</feature>
<evidence type="ECO:0000256" key="2">
    <source>
        <dbReference type="ARBA" id="ARBA00023002"/>
    </source>
</evidence>
<comment type="similarity">
    <text evidence="1 4">Belongs to the short-chain dehydrogenases/reductases (SDR) family.</text>
</comment>
<feature type="transmembrane region" description="Helical" evidence="5">
    <location>
        <begin position="40"/>
        <end position="61"/>
    </location>
</feature>